<comment type="caution">
    <text evidence="1">The sequence shown here is derived from an EMBL/GenBank/DDBJ whole genome shotgun (WGS) entry which is preliminary data.</text>
</comment>
<dbReference type="Proteomes" id="UP000789901">
    <property type="component" value="Unassembled WGS sequence"/>
</dbReference>
<proteinExistence type="predicted"/>
<name>A0ABN7VB67_GIGMA</name>
<keyword evidence="2" id="KW-1185">Reference proteome</keyword>
<accession>A0ABN7VB67</accession>
<reference evidence="1 2" key="1">
    <citation type="submission" date="2021-06" db="EMBL/GenBank/DDBJ databases">
        <authorList>
            <person name="Kallberg Y."/>
            <person name="Tangrot J."/>
            <person name="Rosling A."/>
        </authorList>
    </citation>
    <scope>NUCLEOTIDE SEQUENCE [LARGE SCALE GENOMIC DNA]</scope>
    <source>
        <strain evidence="1 2">120-4 pot B 10/14</strain>
    </source>
</reference>
<organism evidence="1 2">
    <name type="scientific">Gigaspora margarita</name>
    <dbReference type="NCBI Taxonomy" id="4874"/>
    <lineage>
        <taxon>Eukaryota</taxon>
        <taxon>Fungi</taxon>
        <taxon>Fungi incertae sedis</taxon>
        <taxon>Mucoromycota</taxon>
        <taxon>Glomeromycotina</taxon>
        <taxon>Glomeromycetes</taxon>
        <taxon>Diversisporales</taxon>
        <taxon>Gigasporaceae</taxon>
        <taxon>Gigaspora</taxon>
    </lineage>
</organism>
<gene>
    <name evidence="1" type="ORF">GMARGA_LOCUS16347</name>
</gene>
<feature type="non-terminal residue" evidence="1">
    <location>
        <position position="1"/>
    </location>
</feature>
<dbReference type="EMBL" id="CAJVQB010011805">
    <property type="protein sequence ID" value="CAG8750624.1"/>
    <property type="molecule type" value="Genomic_DNA"/>
</dbReference>
<sequence length="88" mass="10699">CAQKRQDYCPIARDQQPKNYRNLRVSLQRYDYFNYKQSSKQSLSKEEKTFLEGLFHKQDNDINIRTNTKKLLLETLECRTTDYRTEEI</sequence>
<evidence type="ECO:0000313" key="1">
    <source>
        <dbReference type="EMBL" id="CAG8750624.1"/>
    </source>
</evidence>
<protein>
    <submittedName>
        <fullName evidence="1">25223_t:CDS:1</fullName>
    </submittedName>
</protein>
<evidence type="ECO:0000313" key="2">
    <source>
        <dbReference type="Proteomes" id="UP000789901"/>
    </source>
</evidence>